<dbReference type="Gene3D" id="3.40.50.1820">
    <property type="entry name" value="alpha/beta hydrolase"/>
    <property type="match status" value="1"/>
</dbReference>
<dbReference type="InterPro" id="IPR019819">
    <property type="entry name" value="Carboxylesterase_B_CS"/>
</dbReference>
<dbReference type="PROSITE" id="PS00941">
    <property type="entry name" value="CARBOXYLESTERASE_B_2"/>
    <property type="match status" value="1"/>
</dbReference>
<evidence type="ECO:0000256" key="1">
    <source>
        <dbReference type="ARBA" id="ARBA00005964"/>
    </source>
</evidence>
<dbReference type="PROSITE" id="PS00122">
    <property type="entry name" value="CARBOXYLESTERASE_B_1"/>
    <property type="match status" value="1"/>
</dbReference>
<dbReference type="InterPro" id="IPR050309">
    <property type="entry name" value="Type-B_Carboxylest/Lipase"/>
</dbReference>
<accession>A4CP34</accession>
<dbReference type="InterPro" id="IPR002018">
    <property type="entry name" value="CarbesteraseB"/>
</dbReference>
<evidence type="ECO:0000313" key="6">
    <source>
        <dbReference type="Proteomes" id="UP000009049"/>
    </source>
</evidence>
<sequence length="506" mass="55063">MILGIALLIGCCVARGQATLVKTDKGWVSGTTDSERGLRVFKGIPFAAPPVGELRWRAPQPVRAWTDTLQATEFSASPIQNEPRPFYAWSEEFIAQPEPLSEDCLYLNVWTPAESGNEKLPVFVWIYGGGLNSGSANCAIYDGAEMASKGIVFVSLNYRVGVLGFLAHPELSEESGHGASGNYGFMDQTAALDWVRRNIAAFGGDPDNVTIAGQSAGAFSVNAQIESPLAKGLFHKAILQSGGLLSGQLSQDLEQAEAAGVRFIEKAGVRSLEALRELPADSIQAVSNLPGVGRFGVTLDGHFLPDTDMRAYFREGRHNQVPVIAGWVTGDGNFMGSNAMTPEAYRREADSLYGERAGAFLELFPGSTGEEVQESRSLITLLGFAGLPAHRMALASGGTSYLYQFGHVPPDKPDFPNYGAFHTSEVPFALHTLHTWDRPWQPYDRKVEDTLSSYWLNFAKTGNPNGPGLPAWKHYQYGSGDILVIDETIRTEPGLLQEELRFLDRN</sequence>
<proteinExistence type="inferred from homology"/>
<protein>
    <recommendedName>
        <fullName evidence="3">Carboxylic ester hydrolase</fullName>
        <ecNumber evidence="3">3.1.1.-</ecNumber>
    </recommendedName>
</protein>
<dbReference type="KEGG" id="rbi:RB2501_01206"/>
<dbReference type="InterPro" id="IPR019826">
    <property type="entry name" value="Carboxylesterase_B_AS"/>
</dbReference>
<dbReference type="GO" id="GO:0016787">
    <property type="term" value="F:hydrolase activity"/>
    <property type="evidence" value="ECO:0007669"/>
    <property type="project" value="UniProtKB-KW"/>
</dbReference>
<dbReference type="eggNOG" id="COG2272">
    <property type="taxonomic scope" value="Bacteria"/>
</dbReference>
<dbReference type="Proteomes" id="UP000009049">
    <property type="component" value="Chromosome"/>
</dbReference>
<dbReference type="PANTHER" id="PTHR11559">
    <property type="entry name" value="CARBOXYLESTERASE"/>
    <property type="match status" value="1"/>
</dbReference>
<dbReference type="InterPro" id="IPR029058">
    <property type="entry name" value="AB_hydrolase_fold"/>
</dbReference>
<organism evidence="5 6">
    <name type="scientific">Robiginitalea biformata (strain ATCC BAA-864 / DSM 15991 / KCTC 12146 / HTCC2501)</name>
    <dbReference type="NCBI Taxonomy" id="313596"/>
    <lineage>
        <taxon>Bacteria</taxon>
        <taxon>Pseudomonadati</taxon>
        <taxon>Bacteroidota</taxon>
        <taxon>Flavobacteriia</taxon>
        <taxon>Flavobacteriales</taxon>
        <taxon>Flavobacteriaceae</taxon>
        <taxon>Robiginitalea</taxon>
    </lineage>
</organism>
<keyword evidence="2 3" id="KW-0378">Hydrolase</keyword>
<dbReference type="STRING" id="313596.RB2501_01206"/>
<evidence type="ECO:0000256" key="2">
    <source>
        <dbReference type="ARBA" id="ARBA00022801"/>
    </source>
</evidence>
<dbReference type="SUPFAM" id="SSF53474">
    <property type="entry name" value="alpha/beta-Hydrolases"/>
    <property type="match status" value="1"/>
</dbReference>
<dbReference type="ESTHER" id="9flao-a4cp34">
    <property type="family name" value="Carb_B_Bacteria"/>
</dbReference>
<dbReference type="EC" id="3.1.1.-" evidence="3"/>
<dbReference type="HOGENOM" id="CLU_006586_16_4_10"/>
<dbReference type="AlphaFoldDB" id="A4CP34"/>
<gene>
    <name evidence="5" type="ordered locus">RB2501_01206</name>
</gene>
<evidence type="ECO:0000259" key="4">
    <source>
        <dbReference type="Pfam" id="PF00135"/>
    </source>
</evidence>
<dbReference type="Pfam" id="PF00135">
    <property type="entry name" value="COesterase"/>
    <property type="match status" value="1"/>
</dbReference>
<keyword evidence="6" id="KW-1185">Reference proteome</keyword>
<evidence type="ECO:0000313" key="5">
    <source>
        <dbReference type="EMBL" id="EAR14651.1"/>
    </source>
</evidence>
<evidence type="ECO:0000256" key="3">
    <source>
        <dbReference type="RuleBase" id="RU361235"/>
    </source>
</evidence>
<dbReference type="EMBL" id="CP001712">
    <property type="protein sequence ID" value="EAR14651.1"/>
    <property type="molecule type" value="Genomic_DNA"/>
</dbReference>
<feature type="domain" description="Carboxylesterase type B" evidence="4">
    <location>
        <begin position="18"/>
        <end position="502"/>
    </location>
</feature>
<comment type="similarity">
    <text evidence="1 3">Belongs to the type-B carboxylesterase/lipase family.</text>
</comment>
<reference evidence="5 6" key="1">
    <citation type="journal article" date="2009" name="J. Bacteriol.">
        <title>Complete genome sequence of Robiginitalea biformata HTCC2501.</title>
        <authorList>
            <person name="Oh H.M."/>
            <person name="Giovannoni S.J."/>
            <person name="Lee K."/>
            <person name="Ferriera S."/>
            <person name="Johnson J."/>
            <person name="Cho J.C."/>
        </authorList>
    </citation>
    <scope>NUCLEOTIDE SEQUENCE [LARGE SCALE GENOMIC DNA]</scope>
    <source>
        <strain evidence="6">ATCC BAA-864 / HTCC2501 / KCTC 12146</strain>
    </source>
</reference>
<name>A4CP34_ROBBH</name>